<gene>
    <name evidence="1" type="ORF">pdam_00021548</name>
</gene>
<name>A0A3M6V322_POCDA</name>
<evidence type="ECO:0000313" key="1">
    <source>
        <dbReference type="EMBL" id="RMX60346.1"/>
    </source>
</evidence>
<dbReference type="AlphaFoldDB" id="A0A3M6V322"/>
<feature type="non-terminal residue" evidence="1">
    <location>
        <position position="216"/>
    </location>
</feature>
<protein>
    <submittedName>
        <fullName evidence="1">Uncharacterized protein</fullName>
    </submittedName>
</protein>
<accession>A0A3M6V322</accession>
<dbReference type="EMBL" id="RCHS01000173">
    <property type="protein sequence ID" value="RMX60346.1"/>
    <property type="molecule type" value="Genomic_DNA"/>
</dbReference>
<organism evidence="1 2">
    <name type="scientific">Pocillopora damicornis</name>
    <name type="common">Cauliflower coral</name>
    <name type="synonym">Millepora damicornis</name>
    <dbReference type="NCBI Taxonomy" id="46731"/>
    <lineage>
        <taxon>Eukaryota</taxon>
        <taxon>Metazoa</taxon>
        <taxon>Cnidaria</taxon>
        <taxon>Anthozoa</taxon>
        <taxon>Hexacorallia</taxon>
        <taxon>Scleractinia</taxon>
        <taxon>Astrocoeniina</taxon>
        <taxon>Pocilloporidae</taxon>
        <taxon>Pocillopora</taxon>
    </lineage>
</organism>
<comment type="caution">
    <text evidence="1">The sequence shown here is derived from an EMBL/GenBank/DDBJ whole genome shotgun (WGS) entry which is preliminary data.</text>
</comment>
<reference evidence="1 2" key="1">
    <citation type="journal article" date="2018" name="Sci. Rep.">
        <title>Comparative analysis of the Pocillopora damicornis genome highlights role of immune system in coral evolution.</title>
        <authorList>
            <person name="Cunning R."/>
            <person name="Bay R.A."/>
            <person name="Gillette P."/>
            <person name="Baker A.C."/>
            <person name="Traylor-Knowles N."/>
        </authorList>
    </citation>
    <scope>NUCLEOTIDE SEQUENCE [LARGE SCALE GENOMIC DNA]</scope>
    <source>
        <strain evidence="1">RSMAS</strain>
        <tissue evidence="1">Whole animal</tissue>
    </source>
</reference>
<evidence type="ECO:0000313" key="2">
    <source>
        <dbReference type="Proteomes" id="UP000275408"/>
    </source>
</evidence>
<feature type="non-terminal residue" evidence="1">
    <location>
        <position position="1"/>
    </location>
</feature>
<dbReference type="Proteomes" id="UP000275408">
    <property type="component" value="Unassembled WGS sequence"/>
</dbReference>
<proteinExistence type="predicted"/>
<keyword evidence="2" id="KW-1185">Reference proteome</keyword>
<sequence>KVYSHPVCLAISAVLSLLYHHCYSLQKTKSRLLTLISTVVHAEFATFWLCFEQAEWTRPRKRLGCEVNFLSTVSVLGYVAGIKKFETHRIQFWESYKKKKTSLGFFCEGHIFAKELVKGIFYSSWKTIREDFLVSLLQKSAKEMQAVHFAWWSKKKLRSIVLCVAYRPEYCPLKISKPPLSYVKVRSYKNYDSQCFVSHLERVPWNEVVLVDDASD</sequence>